<dbReference type="GO" id="GO:0008270">
    <property type="term" value="F:zinc ion binding"/>
    <property type="evidence" value="ECO:0007669"/>
    <property type="project" value="UniProtKB-KW"/>
</dbReference>
<dbReference type="PROSITE" id="PS50157">
    <property type="entry name" value="ZINC_FINGER_C2H2_2"/>
    <property type="match status" value="6"/>
</dbReference>
<reference evidence="7 8" key="1">
    <citation type="submission" date="2023-03" db="EMBL/GenBank/DDBJ databases">
        <title>High recombination rates correlate with genetic variation in Cardiocondyla obscurior ants.</title>
        <authorList>
            <person name="Errbii M."/>
        </authorList>
    </citation>
    <scope>NUCLEOTIDE SEQUENCE [LARGE SCALE GENOMIC DNA]</scope>
    <source>
        <strain evidence="7">Alpha-2009</strain>
        <tissue evidence="7">Whole body</tissue>
    </source>
</reference>
<dbReference type="EMBL" id="JADYXP020000005">
    <property type="protein sequence ID" value="KAL0124424.1"/>
    <property type="molecule type" value="Genomic_DNA"/>
</dbReference>
<keyword evidence="1" id="KW-0479">Metal-binding</keyword>
<keyword evidence="2" id="KW-0677">Repeat</keyword>
<dbReference type="InterPro" id="IPR013087">
    <property type="entry name" value="Znf_C2H2_type"/>
</dbReference>
<accession>A0AAW2GC08</accession>
<dbReference type="PROSITE" id="PS00028">
    <property type="entry name" value="ZINC_FINGER_C2H2_1"/>
    <property type="match status" value="8"/>
</dbReference>
<feature type="domain" description="C2H2-type" evidence="6">
    <location>
        <begin position="181"/>
        <end position="208"/>
    </location>
</feature>
<name>A0AAW2GC08_9HYME</name>
<feature type="domain" description="C2H2-type" evidence="6">
    <location>
        <begin position="68"/>
        <end position="95"/>
    </location>
</feature>
<dbReference type="PANTHER" id="PTHR24379:SF121">
    <property type="entry name" value="C2H2-TYPE DOMAIN-CONTAINING PROTEIN"/>
    <property type="match status" value="1"/>
</dbReference>
<comment type="caution">
    <text evidence="7">The sequence shown here is derived from an EMBL/GenBank/DDBJ whole genome shotgun (WGS) entry which is preliminary data.</text>
</comment>
<evidence type="ECO:0000256" key="5">
    <source>
        <dbReference type="PROSITE-ProRule" id="PRU00042"/>
    </source>
</evidence>
<dbReference type="AlphaFoldDB" id="A0AAW2GC08"/>
<feature type="domain" description="C2H2-type" evidence="6">
    <location>
        <begin position="267"/>
        <end position="294"/>
    </location>
</feature>
<keyword evidence="8" id="KW-1185">Reference proteome</keyword>
<organism evidence="7 8">
    <name type="scientific">Cardiocondyla obscurior</name>
    <dbReference type="NCBI Taxonomy" id="286306"/>
    <lineage>
        <taxon>Eukaryota</taxon>
        <taxon>Metazoa</taxon>
        <taxon>Ecdysozoa</taxon>
        <taxon>Arthropoda</taxon>
        <taxon>Hexapoda</taxon>
        <taxon>Insecta</taxon>
        <taxon>Pterygota</taxon>
        <taxon>Neoptera</taxon>
        <taxon>Endopterygota</taxon>
        <taxon>Hymenoptera</taxon>
        <taxon>Apocrita</taxon>
        <taxon>Aculeata</taxon>
        <taxon>Formicoidea</taxon>
        <taxon>Formicidae</taxon>
        <taxon>Myrmicinae</taxon>
        <taxon>Cardiocondyla</taxon>
    </lineage>
</organism>
<gene>
    <name evidence="7" type="ORF">PUN28_006338</name>
</gene>
<dbReference type="PANTHER" id="PTHR24379">
    <property type="entry name" value="KRAB AND ZINC FINGER DOMAIN-CONTAINING"/>
    <property type="match status" value="1"/>
</dbReference>
<dbReference type="Pfam" id="PF13912">
    <property type="entry name" value="zf-C2H2_6"/>
    <property type="match status" value="4"/>
</dbReference>
<evidence type="ECO:0000259" key="6">
    <source>
        <dbReference type="PROSITE" id="PS50157"/>
    </source>
</evidence>
<protein>
    <recommendedName>
        <fullName evidence="6">C2H2-type domain-containing protein</fullName>
    </recommendedName>
</protein>
<dbReference type="SUPFAM" id="SSF57667">
    <property type="entry name" value="beta-beta-alpha zinc fingers"/>
    <property type="match status" value="4"/>
</dbReference>
<feature type="domain" description="C2H2-type" evidence="6">
    <location>
        <begin position="125"/>
        <end position="149"/>
    </location>
</feature>
<dbReference type="SMART" id="SM00355">
    <property type="entry name" value="ZnF_C2H2"/>
    <property type="match status" value="9"/>
</dbReference>
<dbReference type="Gene3D" id="3.30.160.60">
    <property type="entry name" value="Classic Zinc Finger"/>
    <property type="match status" value="5"/>
</dbReference>
<feature type="domain" description="C2H2-type" evidence="6">
    <location>
        <begin position="240"/>
        <end position="262"/>
    </location>
</feature>
<dbReference type="Proteomes" id="UP001430953">
    <property type="component" value="Unassembled WGS sequence"/>
</dbReference>
<dbReference type="Pfam" id="PF00096">
    <property type="entry name" value="zf-C2H2"/>
    <property type="match status" value="3"/>
</dbReference>
<evidence type="ECO:0000313" key="7">
    <source>
        <dbReference type="EMBL" id="KAL0124424.1"/>
    </source>
</evidence>
<evidence type="ECO:0000313" key="8">
    <source>
        <dbReference type="Proteomes" id="UP001430953"/>
    </source>
</evidence>
<evidence type="ECO:0000256" key="3">
    <source>
        <dbReference type="ARBA" id="ARBA00022771"/>
    </source>
</evidence>
<evidence type="ECO:0000256" key="1">
    <source>
        <dbReference type="ARBA" id="ARBA00022723"/>
    </source>
</evidence>
<proteinExistence type="predicted"/>
<keyword evidence="4" id="KW-0862">Zinc</keyword>
<keyword evidence="3 5" id="KW-0863">Zinc-finger</keyword>
<feature type="domain" description="C2H2-type" evidence="6">
    <location>
        <begin position="212"/>
        <end position="239"/>
    </location>
</feature>
<evidence type="ECO:0000256" key="4">
    <source>
        <dbReference type="ARBA" id="ARBA00022833"/>
    </source>
</evidence>
<evidence type="ECO:0000256" key="2">
    <source>
        <dbReference type="ARBA" id="ARBA00022737"/>
    </source>
</evidence>
<sequence>MDGIKNEAIRDSHAFFIETSSSIAEIISTDSSKENRNVVRRVHYACDVCSFPCRTKGSLRKHMQLHKNTCKICNELFASSEKLELHMVVNHGEPKYTCKLCYSVAWNKPDMKKHFLVSHLDPFCNTCTACNKVFQSKYAIERHMYSQHTKLSVACTICRRVYNSFHALKAHTKLIHLKTGYQCEVCKRRLLSADSLEAHLRRHEGTRNMDSYICTTCGETFLTKNKLNKHVIIHGEINPYICPVCQKAFEKRANQVQHILTHMSNVYACDICGLRYSRRAALIWHRKMHPGPLGKLPVIPVIGIVSEFVKNYISKAKNLTNT</sequence>
<dbReference type="InterPro" id="IPR036236">
    <property type="entry name" value="Znf_C2H2_sf"/>
</dbReference>